<keyword evidence="12" id="KW-1185">Reference proteome</keyword>
<comment type="similarity">
    <text evidence="2 9">Belongs to the glycosyl hydrolase 28 family.</text>
</comment>
<evidence type="ECO:0000313" key="11">
    <source>
        <dbReference type="EMBL" id="PRQ52568.1"/>
    </source>
</evidence>
<reference evidence="11 12" key="1">
    <citation type="journal article" date="2018" name="Nat. Genet.">
        <title>The Rosa genome provides new insights in the design of modern roses.</title>
        <authorList>
            <person name="Bendahmane M."/>
        </authorList>
    </citation>
    <scope>NUCLEOTIDE SEQUENCE [LARGE SCALE GENOMIC DNA]</scope>
    <source>
        <strain evidence="12">cv. Old Blush</strain>
    </source>
</reference>
<protein>
    <submittedName>
        <fullName evidence="11">Putative polygalacturonase</fullName>
        <ecNumber evidence="11">3.2.1.15</ecNumber>
    </submittedName>
</protein>
<evidence type="ECO:0000256" key="2">
    <source>
        <dbReference type="ARBA" id="ARBA00008834"/>
    </source>
</evidence>
<keyword evidence="3" id="KW-0134">Cell wall</keyword>
<proteinExistence type="inferred from homology"/>
<gene>
    <name evidence="11" type="ORF">RchiOBHm_Chr2g0156921</name>
</gene>
<dbReference type="OrthoDB" id="187139at2759"/>
<evidence type="ECO:0000256" key="8">
    <source>
        <dbReference type="PROSITE-ProRule" id="PRU10052"/>
    </source>
</evidence>
<name>A0A2P6S1L2_ROSCH</name>
<accession>A0A2P6S1L2</accession>
<dbReference type="InterPro" id="IPR011050">
    <property type="entry name" value="Pectin_lyase_fold/virulence"/>
</dbReference>
<dbReference type="SMART" id="SM00710">
    <property type="entry name" value="PbH1"/>
    <property type="match status" value="5"/>
</dbReference>
<evidence type="ECO:0000256" key="10">
    <source>
        <dbReference type="SAM" id="SignalP"/>
    </source>
</evidence>
<evidence type="ECO:0000256" key="3">
    <source>
        <dbReference type="ARBA" id="ARBA00022512"/>
    </source>
</evidence>
<dbReference type="InterPro" id="IPR012334">
    <property type="entry name" value="Pectin_lyas_fold"/>
</dbReference>
<dbReference type="AlphaFoldDB" id="A0A2P6S1L2"/>
<feature type="active site" evidence="8">
    <location>
        <position position="247"/>
    </location>
</feature>
<comment type="caution">
    <text evidence="11">The sequence shown here is derived from an EMBL/GenBank/DDBJ whole genome shotgun (WGS) entry which is preliminary data.</text>
</comment>
<keyword evidence="7" id="KW-0961">Cell wall biogenesis/degradation</keyword>
<evidence type="ECO:0000256" key="6">
    <source>
        <dbReference type="ARBA" id="ARBA00023295"/>
    </source>
</evidence>
<dbReference type="GO" id="GO:0004650">
    <property type="term" value="F:polygalacturonase activity"/>
    <property type="evidence" value="ECO:0007669"/>
    <property type="project" value="UniProtKB-EC"/>
</dbReference>
<sequence length="415" mass="44300">MALKLVMAMFSLLMFLSLTSLTSGRRELLADGGDFDVTNAKYGAKPDSDITEALANAWKDACASTSASKVIVPKGTFKVKEASFKGPCKAPIELQVQGTLQAPEDSSQLSKQDTWIEFLYLNDFTLSGGGTFDGQGQKTWKAIDPKNAKAGTINIRFHAVKKSLVKDITSLNSKNFHINVISCEQLTFDHVTVTAPGDSPNTDGIHIARSTGVNVTDTNIGTGDDCISIGDGTKQLTITKVTCGPGHGISVGSLGRYDKEDPVEGINVKNCTLTKTTNGVRIKTWAKNPQASTCSEIHFEDIIMNDVQNPIVVDQEYCPWNQCDKQASSKIKISDVSFKNIRGTTSTPLGVKIVCAKGLPCEKVEMTGIDLKFTGTGALTSQCTNVKPTIANVAQPLACATDAPVQAGPAEKSND</sequence>
<evidence type="ECO:0000256" key="4">
    <source>
        <dbReference type="ARBA" id="ARBA00022525"/>
    </source>
</evidence>
<dbReference type="Gramene" id="PRQ52568">
    <property type="protein sequence ID" value="PRQ52568"/>
    <property type="gene ID" value="RchiOBHm_Chr2g0156921"/>
</dbReference>
<dbReference type="GO" id="GO:0005975">
    <property type="term" value="P:carbohydrate metabolic process"/>
    <property type="evidence" value="ECO:0007669"/>
    <property type="project" value="InterPro"/>
</dbReference>
<dbReference type="SUPFAM" id="SSF51126">
    <property type="entry name" value="Pectin lyase-like"/>
    <property type="match status" value="1"/>
</dbReference>
<evidence type="ECO:0000313" key="12">
    <source>
        <dbReference type="Proteomes" id="UP000238479"/>
    </source>
</evidence>
<dbReference type="OMA" id="AWTQNNC"/>
<dbReference type="Gene3D" id="2.160.20.10">
    <property type="entry name" value="Single-stranded right-handed beta-helix, Pectin lyase-like"/>
    <property type="match status" value="1"/>
</dbReference>
<dbReference type="Pfam" id="PF00295">
    <property type="entry name" value="Glyco_hydro_28"/>
    <property type="match status" value="1"/>
</dbReference>
<keyword evidence="10" id="KW-0732">Signal</keyword>
<keyword evidence="6 9" id="KW-0326">Glycosidase</keyword>
<evidence type="ECO:0000256" key="5">
    <source>
        <dbReference type="ARBA" id="ARBA00022801"/>
    </source>
</evidence>
<keyword evidence="5 9" id="KW-0378">Hydrolase</keyword>
<dbReference type="InterPro" id="IPR006626">
    <property type="entry name" value="PbH1"/>
</dbReference>
<dbReference type="FunFam" id="2.160.20.10:FF:000004">
    <property type="entry name" value="Pectin lyase-like superfamily protein"/>
    <property type="match status" value="1"/>
</dbReference>
<evidence type="ECO:0000256" key="7">
    <source>
        <dbReference type="ARBA" id="ARBA00023316"/>
    </source>
</evidence>
<comment type="subcellular location">
    <subcellularLocation>
        <location evidence="1">Secreted</location>
        <location evidence="1">Cell wall</location>
    </subcellularLocation>
</comment>
<evidence type="ECO:0000256" key="1">
    <source>
        <dbReference type="ARBA" id="ARBA00004191"/>
    </source>
</evidence>
<keyword evidence="4" id="KW-0964">Secreted</keyword>
<dbReference type="STRING" id="74649.A0A2P6S1L2"/>
<dbReference type="EMBL" id="PDCK01000040">
    <property type="protein sequence ID" value="PRQ52568.1"/>
    <property type="molecule type" value="Genomic_DNA"/>
</dbReference>
<dbReference type="PANTHER" id="PTHR31375">
    <property type="match status" value="1"/>
</dbReference>
<dbReference type="PROSITE" id="PS00502">
    <property type="entry name" value="POLYGALACTURONASE"/>
    <property type="match status" value="1"/>
</dbReference>
<feature type="signal peptide" evidence="10">
    <location>
        <begin position="1"/>
        <end position="24"/>
    </location>
</feature>
<evidence type="ECO:0000256" key="9">
    <source>
        <dbReference type="RuleBase" id="RU361169"/>
    </source>
</evidence>
<dbReference type="InterPro" id="IPR000743">
    <property type="entry name" value="Glyco_hydro_28"/>
</dbReference>
<dbReference type="EC" id="3.2.1.15" evidence="11"/>
<organism evidence="11 12">
    <name type="scientific">Rosa chinensis</name>
    <name type="common">China rose</name>
    <dbReference type="NCBI Taxonomy" id="74649"/>
    <lineage>
        <taxon>Eukaryota</taxon>
        <taxon>Viridiplantae</taxon>
        <taxon>Streptophyta</taxon>
        <taxon>Embryophyta</taxon>
        <taxon>Tracheophyta</taxon>
        <taxon>Spermatophyta</taxon>
        <taxon>Magnoliopsida</taxon>
        <taxon>eudicotyledons</taxon>
        <taxon>Gunneridae</taxon>
        <taxon>Pentapetalae</taxon>
        <taxon>rosids</taxon>
        <taxon>fabids</taxon>
        <taxon>Rosales</taxon>
        <taxon>Rosaceae</taxon>
        <taxon>Rosoideae</taxon>
        <taxon>Rosoideae incertae sedis</taxon>
        <taxon>Rosa</taxon>
    </lineage>
</organism>
<feature type="chain" id="PRO_5015195664" evidence="10">
    <location>
        <begin position="25"/>
        <end position="415"/>
    </location>
</feature>
<dbReference type="GO" id="GO:0071555">
    <property type="term" value="P:cell wall organization"/>
    <property type="evidence" value="ECO:0007669"/>
    <property type="project" value="UniProtKB-KW"/>
</dbReference>
<dbReference type="Proteomes" id="UP000238479">
    <property type="component" value="Chromosome 2"/>
</dbReference>